<dbReference type="Pfam" id="PF00005">
    <property type="entry name" value="ABC_tran"/>
    <property type="match status" value="1"/>
</dbReference>
<evidence type="ECO:0000259" key="17">
    <source>
        <dbReference type="PROSITE" id="PS50893"/>
    </source>
</evidence>
<dbReference type="PANTHER" id="PTHR43152">
    <property type="entry name" value="UVRABC SYSTEM PROTEIN A"/>
    <property type="match status" value="1"/>
</dbReference>
<keyword evidence="12" id="KW-0238">DNA-binding</keyword>
<evidence type="ECO:0000256" key="3">
    <source>
        <dbReference type="ARBA" id="ARBA00022723"/>
    </source>
</evidence>
<evidence type="ECO:0000256" key="8">
    <source>
        <dbReference type="ARBA" id="ARBA00022771"/>
    </source>
</evidence>
<name>A0A1G1YIP6_9BACT</name>
<dbReference type="InterPro" id="IPR041552">
    <property type="entry name" value="UvrA_DNA-bd"/>
</dbReference>
<dbReference type="InterPro" id="IPR003439">
    <property type="entry name" value="ABC_transporter-like_ATP-bd"/>
</dbReference>
<reference evidence="18 19" key="1">
    <citation type="journal article" date="2016" name="Nat. Commun.">
        <title>Thousands of microbial genomes shed light on interconnected biogeochemical processes in an aquifer system.</title>
        <authorList>
            <person name="Anantharaman K."/>
            <person name="Brown C.T."/>
            <person name="Hug L.A."/>
            <person name="Sharon I."/>
            <person name="Castelle C.J."/>
            <person name="Probst A.J."/>
            <person name="Thomas B.C."/>
            <person name="Singh A."/>
            <person name="Wilkins M.J."/>
            <person name="Karaoz U."/>
            <person name="Brodie E.L."/>
            <person name="Williams K.H."/>
            <person name="Hubbard S.S."/>
            <person name="Banfield J.F."/>
        </authorList>
    </citation>
    <scope>NUCLEOTIDE SEQUENCE [LARGE SCALE GENOMIC DNA]</scope>
</reference>
<dbReference type="EMBL" id="MHIM01000024">
    <property type="protein sequence ID" value="OGY52134.1"/>
    <property type="molecule type" value="Genomic_DNA"/>
</dbReference>
<dbReference type="InterPro" id="IPR027417">
    <property type="entry name" value="P-loop_NTPase"/>
</dbReference>
<dbReference type="GO" id="GO:0009380">
    <property type="term" value="C:excinuclease repair complex"/>
    <property type="evidence" value="ECO:0007669"/>
    <property type="project" value="InterPro"/>
</dbReference>
<keyword evidence="9" id="KW-0862">Zinc</keyword>
<keyword evidence="11" id="KW-0267">Excision nuclease</keyword>
<evidence type="ECO:0000256" key="5">
    <source>
        <dbReference type="ARBA" id="ARBA00022741"/>
    </source>
</evidence>
<keyword evidence="7" id="KW-0228">DNA excision</keyword>
<dbReference type="SUPFAM" id="SSF52540">
    <property type="entry name" value="P-loop containing nucleoside triphosphate hydrolases"/>
    <property type="match status" value="2"/>
</dbReference>
<evidence type="ECO:0000256" key="6">
    <source>
        <dbReference type="ARBA" id="ARBA00022763"/>
    </source>
</evidence>
<dbReference type="NCBIfam" id="TIGR00630">
    <property type="entry name" value="uvra"/>
    <property type="match status" value="1"/>
</dbReference>
<feature type="domain" description="ABC transporter" evidence="17">
    <location>
        <begin position="612"/>
        <end position="944"/>
    </location>
</feature>
<evidence type="ECO:0000256" key="14">
    <source>
        <dbReference type="ARBA" id="ARBA00038000"/>
    </source>
</evidence>
<keyword evidence="2" id="KW-0963">Cytoplasm</keyword>
<evidence type="ECO:0000256" key="13">
    <source>
        <dbReference type="ARBA" id="ARBA00023204"/>
    </source>
</evidence>
<dbReference type="Pfam" id="PF17755">
    <property type="entry name" value="UvrA_DNA-bind"/>
    <property type="match status" value="1"/>
</dbReference>
<dbReference type="InterPro" id="IPR003593">
    <property type="entry name" value="AAA+_ATPase"/>
</dbReference>
<dbReference type="Pfam" id="PF17760">
    <property type="entry name" value="UvrA_inter"/>
    <property type="match status" value="1"/>
</dbReference>
<keyword evidence="5" id="KW-0547">Nucleotide-binding</keyword>
<evidence type="ECO:0000256" key="7">
    <source>
        <dbReference type="ARBA" id="ARBA00022769"/>
    </source>
</evidence>
<dbReference type="InterPro" id="IPR041102">
    <property type="entry name" value="UvrA_inter"/>
</dbReference>
<keyword evidence="13" id="KW-0234">DNA repair</keyword>
<evidence type="ECO:0000256" key="12">
    <source>
        <dbReference type="ARBA" id="ARBA00023125"/>
    </source>
</evidence>
<evidence type="ECO:0000256" key="2">
    <source>
        <dbReference type="ARBA" id="ARBA00022490"/>
    </source>
</evidence>
<keyword evidence="4" id="KW-0677">Repeat</keyword>
<evidence type="ECO:0000256" key="16">
    <source>
        <dbReference type="ARBA" id="ARBA00042156"/>
    </source>
</evidence>
<gene>
    <name evidence="18" type="ORF">A3A02_00815</name>
</gene>
<dbReference type="GO" id="GO:0004518">
    <property type="term" value="F:nuclease activity"/>
    <property type="evidence" value="ECO:0007669"/>
    <property type="project" value="UniProtKB-KW"/>
</dbReference>
<evidence type="ECO:0000256" key="11">
    <source>
        <dbReference type="ARBA" id="ARBA00022881"/>
    </source>
</evidence>
<protein>
    <recommendedName>
        <fullName evidence="15">UvrABC system protein A</fullName>
    </recommendedName>
    <alternativeName>
        <fullName evidence="16">Excinuclease ABC subunit A</fullName>
    </alternativeName>
</protein>
<dbReference type="Gene3D" id="1.10.8.280">
    <property type="entry name" value="ABC transporter ATPase domain-like"/>
    <property type="match status" value="1"/>
</dbReference>
<dbReference type="AlphaFoldDB" id="A0A1G1YIP6"/>
<evidence type="ECO:0000313" key="18">
    <source>
        <dbReference type="EMBL" id="OGY52134.1"/>
    </source>
</evidence>
<dbReference type="Proteomes" id="UP000177376">
    <property type="component" value="Unassembled WGS sequence"/>
</dbReference>
<dbReference type="CDD" id="cd03271">
    <property type="entry name" value="ABC_UvrA_II"/>
    <property type="match status" value="1"/>
</dbReference>
<proteinExistence type="inferred from homology"/>
<dbReference type="PROSITE" id="PS50893">
    <property type="entry name" value="ABC_TRANSPORTER_2"/>
    <property type="match status" value="1"/>
</dbReference>
<dbReference type="InterPro" id="IPR017871">
    <property type="entry name" value="ABC_transporter-like_CS"/>
</dbReference>
<keyword evidence="6" id="KW-0227">DNA damage</keyword>
<evidence type="ECO:0000256" key="9">
    <source>
        <dbReference type="ARBA" id="ARBA00022833"/>
    </source>
</evidence>
<dbReference type="PROSITE" id="PS00211">
    <property type="entry name" value="ABC_TRANSPORTER_1"/>
    <property type="match status" value="2"/>
</dbReference>
<dbReference type="CDD" id="cd03270">
    <property type="entry name" value="ABC_UvrA_I"/>
    <property type="match status" value="1"/>
</dbReference>
<comment type="subcellular location">
    <subcellularLocation>
        <location evidence="1">Cytoplasm</location>
    </subcellularLocation>
</comment>
<evidence type="ECO:0000313" key="19">
    <source>
        <dbReference type="Proteomes" id="UP000177376"/>
    </source>
</evidence>
<accession>A0A1G1YIP6</accession>
<keyword evidence="3" id="KW-0479">Metal-binding</keyword>
<evidence type="ECO:0000256" key="15">
    <source>
        <dbReference type="ARBA" id="ARBA00039316"/>
    </source>
</evidence>
<dbReference type="Gene3D" id="1.20.1580.10">
    <property type="entry name" value="ABC transporter ATPase like domain"/>
    <property type="match status" value="2"/>
</dbReference>
<evidence type="ECO:0000256" key="10">
    <source>
        <dbReference type="ARBA" id="ARBA00022840"/>
    </source>
</evidence>
<dbReference type="GO" id="GO:0006289">
    <property type="term" value="P:nucleotide-excision repair"/>
    <property type="evidence" value="ECO:0007669"/>
    <property type="project" value="InterPro"/>
</dbReference>
<dbReference type="InterPro" id="IPR004602">
    <property type="entry name" value="UvrA"/>
</dbReference>
<sequence>MRDKISITGARVNNLKNINVDIPKNKLVVITGLSGSGKSSLAFDTIYAEGQRRYAESLSSYAKQFLDLMDKPDVDNIEGLSPTIAIDQKSSSVNPRSTVGTITEIYDYLRLLYAKVGLVHCHQCGQAITKQTPAQILAKITELPLGAKIQLLSPAVSNQKGSHTKQIEAINRANYELLRIDGSFYNIREARELKLDRNINHTIEILIDTIVISLEIKKKNKNDQDFQQLAKAIALALDFGNGFLNVFLPEKDKNLPFNLYYVCHNCGENIAEIEPRTFSFNSPFGACSDCRGLGIRLVPDPDLIIPNKRLTLAEGAIKPWSRNFASQNSNFQLLEQVAKENKFGLNLPVSELPAKALEILFLGTGDKVYEINGEKIIFEGLIKFIENKYKDTKSEYLQKTLEDYMRTATCPACHGQRLKPEALAVTIEKKSIAEVSNLDIDKLVQWFEELAKKWKAFSREGKISKQIIREIVKKIGFLQNVGLNYLTLSRSANTLAGGEAQRIRLATQIGSGLESVTYILDEPSIGLHAKDNAKLINTLKKLRDKGNSVIVVEHDEQMMASADYLIDVGPGAGSLGGEIVADGTFEQIKKNKKSITGQYLSGAKVIKAPKSFRPGNGKFIEIKGAKEFNLKNIDVKIPLGKLVCIAGVSGSGKSTLMTEILAKALANKFYRTKDLPGQHKEIKGLENLDKVIDIDQSPIGRTPRSNPATYTGVFTYIRDLYASLPESKVRGFKQGHFSFNVKGGGRCETCSGDGSVKIEMQFLPDVYMECEECHGKRYNQAALEIHYEGKNIADILAMSVAEARKFFNSHQQIIDKLSILEEVGLGYLKLGQSATTLSGGEAQRVKLATELSRRPTGKTLYILDEPTTGLHFDDVKRLLQVLNQLVDKGNSVLIIEHNLDVIKCADWLIDLGPEGGRAGGEIVAQGTPLEVSKVKKSYTGQYLKKYLT</sequence>
<dbReference type="Gene3D" id="3.40.50.300">
    <property type="entry name" value="P-loop containing nucleotide triphosphate hydrolases"/>
    <property type="match status" value="2"/>
</dbReference>
<dbReference type="PANTHER" id="PTHR43152:SF3">
    <property type="entry name" value="UVRABC SYSTEM PROTEIN A"/>
    <property type="match status" value="1"/>
</dbReference>
<dbReference type="GO" id="GO:0003677">
    <property type="term" value="F:DNA binding"/>
    <property type="evidence" value="ECO:0007669"/>
    <property type="project" value="UniProtKB-KW"/>
</dbReference>
<dbReference type="GO" id="GO:0005524">
    <property type="term" value="F:ATP binding"/>
    <property type="evidence" value="ECO:0007669"/>
    <property type="project" value="UniProtKB-KW"/>
</dbReference>
<dbReference type="GO" id="GO:0005737">
    <property type="term" value="C:cytoplasm"/>
    <property type="evidence" value="ECO:0007669"/>
    <property type="project" value="UniProtKB-SubCell"/>
</dbReference>
<evidence type="ECO:0000256" key="4">
    <source>
        <dbReference type="ARBA" id="ARBA00022737"/>
    </source>
</evidence>
<dbReference type="GO" id="GO:0008270">
    <property type="term" value="F:zinc ion binding"/>
    <property type="evidence" value="ECO:0007669"/>
    <property type="project" value="UniProtKB-KW"/>
</dbReference>
<dbReference type="SMART" id="SM00382">
    <property type="entry name" value="AAA"/>
    <property type="match status" value="1"/>
</dbReference>
<dbReference type="Gene3D" id="3.30.1490.20">
    <property type="entry name" value="ATP-grasp fold, A domain"/>
    <property type="match status" value="1"/>
</dbReference>
<evidence type="ECO:0000256" key="1">
    <source>
        <dbReference type="ARBA" id="ARBA00004496"/>
    </source>
</evidence>
<organism evidence="18 19">
    <name type="scientific">Candidatus Buchananbacteria bacterium RIFCSPLOWO2_01_FULL_39_33</name>
    <dbReference type="NCBI Taxonomy" id="1797543"/>
    <lineage>
        <taxon>Bacteria</taxon>
        <taxon>Candidatus Buchananiibacteriota</taxon>
    </lineage>
</organism>
<dbReference type="GO" id="GO:0016887">
    <property type="term" value="F:ATP hydrolysis activity"/>
    <property type="evidence" value="ECO:0007669"/>
    <property type="project" value="InterPro"/>
</dbReference>
<keyword evidence="8" id="KW-0863">Zinc-finger</keyword>
<dbReference type="NCBIfam" id="NF001503">
    <property type="entry name" value="PRK00349.1"/>
    <property type="match status" value="1"/>
</dbReference>
<comment type="similarity">
    <text evidence="14">Belongs to the ABC transporter superfamily. UvrA family.</text>
</comment>
<dbReference type="InterPro" id="IPR013815">
    <property type="entry name" value="ATP_grasp_subdomain_1"/>
</dbReference>
<comment type="caution">
    <text evidence="18">The sequence shown here is derived from an EMBL/GenBank/DDBJ whole genome shotgun (WGS) entry which is preliminary data.</text>
</comment>
<keyword evidence="10" id="KW-0067">ATP-binding</keyword>